<dbReference type="Proteomes" id="UP001148662">
    <property type="component" value="Unassembled WGS sequence"/>
</dbReference>
<accession>A0ACC1T315</accession>
<protein>
    <submittedName>
        <fullName evidence="1">Uncharacterized protein</fullName>
    </submittedName>
</protein>
<comment type="caution">
    <text evidence="1">The sequence shown here is derived from an EMBL/GenBank/DDBJ whole genome shotgun (WGS) entry which is preliminary data.</text>
</comment>
<organism evidence="1 2">
    <name type="scientific">Phlebia brevispora</name>
    <dbReference type="NCBI Taxonomy" id="194682"/>
    <lineage>
        <taxon>Eukaryota</taxon>
        <taxon>Fungi</taxon>
        <taxon>Dikarya</taxon>
        <taxon>Basidiomycota</taxon>
        <taxon>Agaricomycotina</taxon>
        <taxon>Agaricomycetes</taxon>
        <taxon>Polyporales</taxon>
        <taxon>Meruliaceae</taxon>
        <taxon>Phlebia</taxon>
    </lineage>
</organism>
<keyword evidence="2" id="KW-1185">Reference proteome</keyword>
<dbReference type="EMBL" id="JANHOG010000741">
    <property type="protein sequence ID" value="KAJ3551861.1"/>
    <property type="molecule type" value="Genomic_DNA"/>
</dbReference>
<reference evidence="1" key="1">
    <citation type="submission" date="2022-07" db="EMBL/GenBank/DDBJ databases">
        <title>Genome Sequence of Phlebia brevispora.</title>
        <authorList>
            <person name="Buettner E."/>
        </authorList>
    </citation>
    <scope>NUCLEOTIDE SEQUENCE</scope>
    <source>
        <strain evidence="1">MPL23</strain>
    </source>
</reference>
<evidence type="ECO:0000313" key="2">
    <source>
        <dbReference type="Proteomes" id="UP001148662"/>
    </source>
</evidence>
<proteinExistence type="predicted"/>
<gene>
    <name evidence="1" type="ORF">NM688_g4467</name>
</gene>
<evidence type="ECO:0000313" key="1">
    <source>
        <dbReference type="EMBL" id="KAJ3551861.1"/>
    </source>
</evidence>
<name>A0ACC1T315_9APHY</name>
<sequence length="861" mass="95667">MTPGNNETSSRDVYSAESKENFSEDCTTTCSHDGSTASRGVERILFPTNTIMNDQKMDAIIKDAARELARQGKRVSLAPKRMYVVADGIAIDWIRDFSVQDQSTERLLHEMPNAVFKDALISVLPVHHDGSDRHAREPIHIDAGHLARSNSAQHDAIDTHRARYDRSTPAHSICDASMADECYRRDAKRKSTSPDNFLTLRNLSHKMDESALRLFLTENGIPQSAISGIRLRAMGNSVTATIDLVEGSTFPHLHHRSWTIRATPQLSRNSTPAANSGSSTPSRLDTPASAQDRSFSRPVKDEDAEREIIDLVSDDSDIELIEPYLPERQEIAVTRSEDTDEVASPALSYLTVDDARDNGAEVLPQLAADHVADNHSRTSSFLDESDSSSDDESLGADSNRDQHDPPAFAPPRATSEEVFAHRLLHGPIDAVHEYLTHESRSRYVPTSTADRLAPERTANALHDNDRPNGRLVTRRNPAGTTDTHAGTAGGLIRKRVGLDNRQPISAEPADGPDIPGVTITVPKTSYAKGRRLLVPSDTTLPITTVYMRGDLEFINQTRRYDDIPRYVYRTLRLHSVRHSRFSLPFEDEDANPRHVVDAHLLNNNMIVVGYNEGYTQVSCVTLMEGRRPMRCDLSHRAHNVVHEHRRVGRSTPNRGISCMCVSNEQPSQFLSGGEDGSVHSWTVSHAAGELSAKSVKLGIQHAQPIHCISCRTSDRRLFTCYSQYIHSADFEATYKPSDAVFLSCKPQQIHIHPQNPSIVILEVSLRMRSPIRAGWLTGENACRSIIVIDKYKYTTRGGVISEQRLASSLATKRQGQMSRREERIATSRDQPSTPFSPGAINVAWHVFGIIANRRCVAAAWI</sequence>